<evidence type="ECO:0000256" key="6">
    <source>
        <dbReference type="ARBA" id="ARBA00023145"/>
    </source>
</evidence>
<dbReference type="InterPro" id="IPR043504">
    <property type="entry name" value="Peptidase_S1_PA_chymotrypsin"/>
</dbReference>
<name>A0ABS1NP93_9ACTN</name>
<feature type="domain" description="Peptidase S1" evidence="9">
    <location>
        <begin position="212"/>
        <end position="363"/>
    </location>
</feature>
<dbReference type="Pfam" id="PF02983">
    <property type="entry name" value="Pro_Al_protease"/>
    <property type="match status" value="1"/>
</dbReference>
<evidence type="ECO:0000256" key="8">
    <source>
        <dbReference type="SAM" id="MobiDB-lite"/>
    </source>
</evidence>
<feature type="region of interest" description="Disordered" evidence="8">
    <location>
        <begin position="1"/>
        <end position="21"/>
    </location>
</feature>
<keyword evidence="4" id="KW-0378">Hydrolase</keyword>
<keyword evidence="7" id="KW-1015">Disulfide bond</keyword>
<evidence type="ECO:0000256" key="3">
    <source>
        <dbReference type="ARBA" id="ARBA00022729"/>
    </source>
</evidence>
<dbReference type="InterPro" id="IPR009003">
    <property type="entry name" value="Peptidase_S1_PA"/>
</dbReference>
<reference evidence="11 12" key="1">
    <citation type="submission" date="2021-01" db="EMBL/GenBank/DDBJ databases">
        <title>WGS of actinomycetes isolated from Thailand.</title>
        <authorList>
            <person name="Thawai C."/>
        </authorList>
    </citation>
    <scope>NUCLEOTIDE SEQUENCE [LARGE SCALE GENOMIC DNA]</scope>
    <source>
        <strain evidence="11 12">CA1R205</strain>
    </source>
</reference>
<dbReference type="InterPro" id="IPR033116">
    <property type="entry name" value="TRYPSIN_SER"/>
</dbReference>
<keyword evidence="6" id="KW-0865">Zymogen</keyword>
<comment type="caution">
    <text evidence="11">The sequence shown here is derived from an EMBL/GenBank/DDBJ whole genome shotgun (WGS) entry which is preliminary data.</text>
</comment>
<proteinExistence type="inferred from homology"/>
<evidence type="ECO:0000259" key="10">
    <source>
        <dbReference type="Pfam" id="PF02983"/>
    </source>
</evidence>
<organism evidence="11 12">
    <name type="scientific">Streptomyces coffeae</name>
    <dbReference type="NCBI Taxonomy" id="621382"/>
    <lineage>
        <taxon>Bacteria</taxon>
        <taxon>Bacillati</taxon>
        <taxon>Actinomycetota</taxon>
        <taxon>Actinomycetes</taxon>
        <taxon>Kitasatosporales</taxon>
        <taxon>Streptomycetaceae</taxon>
        <taxon>Streptomyces</taxon>
    </lineage>
</organism>
<dbReference type="PRINTS" id="PR00861">
    <property type="entry name" value="ALYTICPTASE"/>
</dbReference>
<dbReference type="InterPro" id="IPR001254">
    <property type="entry name" value="Trypsin_dom"/>
</dbReference>
<feature type="domain" description="Peptidase S1A alpha-lytic prodomain" evidence="10">
    <location>
        <begin position="116"/>
        <end position="168"/>
    </location>
</feature>
<accession>A0ABS1NP93</accession>
<dbReference type="InterPro" id="IPR004236">
    <property type="entry name" value="Pept_S1_alpha_lytic"/>
</dbReference>
<dbReference type="PROSITE" id="PS00135">
    <property type="entry name" value="TRYPSIN_SER"/>
    <property type="match status" value="1"/>
</dbReference>
<dbReference type="Proteomes" id="UP000634229">
    <property type="component" value="Unassembled WGS sequence"/>
</dbReference>
<keyword evidence="5" id="KW-0720">Serine protease</keyword>
<evidence type="ECO:0000256" key="4">
    <source>
        <dbReference type="ARBA" id="ARBA00022801"/>
    </source>
</evidence>
<dbReference type="InterPro" id="IPR001316">
    <property type="entry name" value="Pept_S1A_streptogrisin"/>
</dbReference>
<sequence length="375" mass="39475">MGRGRGYRNHAIPRNPSIRRDHPCTGRILASPFLTKASTLLTRAQQETQLRRGPPLTPRTRRIVVRIKHTARRNSLVSRSSRAAGRLRALALISGLAAALALTAPGTADADQSRHFSAGDLKAASDAVLAADVSGTAWTIDTEGQSVVVQADSTVSDAEIAKIKKAAGPNGGALRIERTRGKLTRLLSGGDPIYASSGWRCSAGFNVHVGTSYYILTAGHCTEGYPTWRTRLGLPIGPTAYSSFPVNDYGYISYTNALLPHPSNVNLYNGTYRTITGAANASVGMLVQRSGSTTGLHSGTVTGLNYTVNYGGGDIVYQMIRTNVCAEPGDSGGPLFSGNTAIGLTSGGTGDCRFGGVTYFQPVVEALNNHGVSLP</sequence>
<evidence type="ECO:0000313" key="11">
    <source>
        <dbReference type="EMBL" id="MBL1101790.1"/>
    </source>
</evidence>
<protein>
    <submittedName>
        <fullName evidence="11">S1 family peptidase</fullName>
    </submittedName>
</protein>
<evidence type="ECO:0000256" key="7">
    <source>
        <dbReference type="ARBA" id="ARBA00023157"/>
    </source>
</evidence>
<keyword evidence="12" id="KW-1185">Reference proteome</keyword>
<dbReference type="InterPro" id="IPR018114">
    <property type="entry name" value="TRYPSIN_HIS"/>
</dbReference>
<dbReference type="Gene3D" id="2.40.10.10">
    <property type="entry name" value="Trypsin-like serine proteases"/>
    <property type="match status" value="2"/>
</dbReference>
<evidence type="ECO:0000259" key="9">
    <source>
        <dbReference type="Pfam" id="PF00089"/>
    </source>
</evidence>
<evidence type="ECO:0000256" key="1">
    <source>
        <dbReference type="ARBA" id="ARBA00007664"/>
    </source>
</evidence>
<dbReference type="SUPFAM" id="SSF50494">
    <property type="entry name" value="Trypsin-like serine proteases"/>
    <property type="match status" value="1"/>
</dbReference>
<dbReference type="PROSITE" id="PS00134">
    <property type="entry name" value="TRYPSIN_HIS"/>
    <property type="match status" value="1"/>
</dbReference>
<evidence type="ECO:0000256" key="2">
    <source>
        <dbReference type="ARBA" id="ARBA00022670"/>
    </source>
</evidence>
<evidence type="ECO:0000256" key="5">
    <source>
        <dbReference type="ARBA" id="ARBA00022825"/>
    </source>
</evidence>
<dbReference type="CDD" id="cd21112">
    <property type="entry name" value="alphaLP-like"/>
    <property type="match status" value="1"/>
</dbReference>
<keyword evidence="2" id="KW-0645">Protease</keyword>
<dbReference type="Pfam" id="PF00089">
    <property type="entry name" value="Trypsin"/>
    <property type="match status" value="1"/>
</dbReference>
<comment type="similarity">
    <text evidence="1">Belongs to the peptidase S1 family.</text>
</comment>
<dbReference type="EMBL" id="JAERRF010000033">
    <property type="protein sequence ID" value="MBL1101790.1"/>
    <property type="molecule type" value="Genomic_DNA"/>
</dbReference>
<evidence type="ECO:0000313" key="12">
    <source>
        <dbReference type="Proteomes" id="UP000634229"/>
    </source>
</evidence>
<keyword evidence="3" id="KW-0732">Signal</keyword>
<gene>
    <name evidence="11" type="ORF">JK363_35145</name>
</gene>